<dbReference type="PROSITE" id="PS01124">
    <property type="entry name" value="HTH_ARAC_FAMILY_2"/>
    <property type="match status" value="1"/>
</dbReference>
<dbReference type="Gene3D" id="3.40.50.2300">
    <property type="match status" value="1"/>
</dbReference>
<evidence type="ECO:0000256" key="1">
    <source>
        <dbReference type="ARBA" id="ARBA00004496"/>
    </source>
</evidence>
<comment type="subcellular location">
    <subcellularLocation>
        <location evidence="1">Cytoplasm</location>
    </subcellularLocation>
</comment>
<dbReference type="Pfam" id="PF12833">
    <property type="entry name" value="HTH_18"/>
    <property type="match status" value="1"/>
</dbReference>
<evidence type="ECO:0000259" key="11">
    <source>
        <dbReference type="PROSITE" id="PS50110"/>
    </source>
</evidence>
<organism evidence="12 13">
    <name type="scientific">Marispirochaeta aestuarii</name>
    <dbReference type="NCBI Taxonomy" id="1963862"/>
    <lineage>
        <taxon>Bacteria</taxon>
        <taxon>Pseudomonadati</taxon>
        <taxon>Spirochaetota</taxon>
        <taxon>Spirochaetia</taxon>
        <taxon>Spirochaetales</taxon>
        <taxon>Spirochaetaceae</taxon>
        <taxon>Marispirochaeta</taxon>
    </lineage>
</organism>
<dbReference type="InterPro" id="IPR020449">
    <property type="entry name" value="Tscrpt_reg_AraC-type_HTH"/>
</dbReference>
<dbReference type="STRING" id="1963862.B4O97_18095"/>
<evidence type="ECO:0000256" key="7">
    <source>
        <dbReference type="ARBA" id="ARBA00023163"/>
    </source>
</evidence>
<evidence type="ECO:0000313" key="13">
    <source>
        <dbReference type="Proteomes" id="UP000192343"/>
    </source>
</evidence>
<keyword evidence="2" id="KW-0963">Cytoplasm</keyword>
<keyword evidence="7" id="KW-0804">Transcription</keyword>
<evidence type="ECO:0000256" key="6">
    <source>
        <dbReference type="ARBA" id="ARBA00023125"/>
    </source>
</evidence>
<evidence type="ECO:0000256" key="3">
    <source>
        <dbReference type="ARBA" id="ARBA00022553"/>
    </source>
</evidence>
<dbReference type="GO" id="GO:0005737">
    <property type="term" value="C:cytoplasm"/>
    <property type="evidence" value="ECO:0007669"/>
    <property type="project" value="UniProtKB-SubCell"/>
</dbReference>
<protein>
    <submittedName>
        <fullName evidence="12">DNA-binding response regulator</fullName>
    </submittedName>
</protein>
<dbReference type="OrthoDB" id="360808at2"/>
<feature type="region of interest" description="Disordered" evidence="9">
    <location>
        <begin position="123"/>
        <end position="147"/>
    </location>
</feature>
<dbReference type="PROSITE" id="PS50110">
    <property type="entry name" value="RESPONSE_REGULATORY"/>
    <property type="match status" value="1"/>
</dbReference>
<keyword evidence="3 8" id="KW-0597">Phosphoprotein</keyword>
<dbReference type="PRINTS" id="PR00032">
    <property type="entry name" value="HTHARAC"/>
</dbReference>
<feature type="domain" description="HTH araC/xylS-type" evidence="10">
    <location>
        <begin position="150"/>
        <end position="251"/>
    </location>
</feature>
<dbReference type="Proteomes" id="UP000192343">
    <property type="component" value="Unassembled WGS sequence"/>
</dbReference>
<dbReference type="SUPFAM" id="SSF46689">
    <property type="entry name" value="Homeodomain-like"/>
    <property type="match status" value="1"/>
</dbReference>
<dbReference type="InterPro" id="IPR051552">
    <property type="entry name" value="HptR"/>
</dbReference>
<dbReference type="Pfam" id="PF00072">
    <property type="entry name" value="Response_reg"/>
    <property type="match status" value="1"/>
</dbReference>
<dbReference type="SUPFAM" id="SSF52172">
    <property type="entry name" value="CheY-like"/>
    <property type="match status" value="1"/>
</dbReference>
<dbReference type="GO" id="GO:0000160">
    <property type="term" value="P:phosphorelay signal transduction system"/>
    <property type="evidence" value="ECO:0007669"/>
    <property type="project" value="UniProtKB-KW"/>
</dbReference>
<evidence type="ECO:0000313" key="12">
    <source>
        <dbReference type="EMBL" id="ORC30329.1"/>
    </source>
</evidence>
<keyword evidence="5" id="KW-0805">Transcription regulation</keyword>
<dbReference type="CDD" id="cd17536">
    <property type="entry name" value="REC_YesN-like"/>
    <property type="match status" value="1"/>
</dbReference>
<proteinExistence type="predicted"/>
<dbReference type="GO" id="GO:0043565">
    <property type="term" value="F:sequence-specific DNA binding"/>
    <property type="evidence" value="ECO:0007669"/>
    <property type="project" value="InterPro"/>
</dbReference>
<keyword evidence="6 12" id="KW-0238">DNA-binding</keyword>
<feature type="domain" description="Response regulatory" evidence="11">
    <location>
        <begin position="3"/>
        <end position="120"/>
    </location>
</feature>
<evidence type="ECO:0000256" key="5">
    <source>
        <dbReference type="ARBA" id="ARBA00023015"/>
    </source>
</evidence>
<keyword evidence="4" id="KW-0902">Two-component regulatory system</keyword>
<keyword evidence="13" id="KW-1185">Reference proteome</keyword>
<name>A0A1Y1RT86_9SPIO</name>
<comment type="caution">
    <text evidence="12">The sequence shown here is derived from an EMBL/GenBank/DDBJ whole genome shotgun (WGS) entry which is preliminary data.</text>
</comment>
<dbReference type="PANTHER" id="PTHR42713">
    <property type="entry name" value="HISTIDINE KINASE-RELATED"/>
    <property type="match status" value="1"/>
</dbReference>
<reference evidence="12 13" key="1">
    <citation type="submission" date="2017-03" db="EMBL/GenBank/DDBJ databases">
        <title>Draft Genome sequence of Marispirochaeta sp. strain JC444.</title>
        <authorList>
            <person name="Shivani Y."/>
            <person name="Subhash Y."/>
            <person name="Sasikala C."/>
            <person name="Ramana C."/>
        </authorList>
    </citation>
    <scope>NUCLEOTIDE SEQUENCE [LARGE SCALE GENOMIC DNA]</scope>
    <source>
        <strain evidence="12 13">JC444</strain>
    </source>
</reference>
<dbReference type="SMART" id="SM00342">
    <property type="entry name" value="HTH_ARAC"/>
    <property type="match status" value="1"/>
</dbReference>
<evidence type="ECO:0000256" key="8">
    <source>
        <dbReference type="PROSITE-ProRule" id="PRU00169"/>
    </source>
</evidence>
<dbReference type="RefSeq" id="WP_083052928.1">
    <property type="nucleotide sequence ID" value="NZ_MWQY01000031.1"/>
</dbReference>
<accession>A0A1Y1RT86</accession>
<dbReference type="InterPro" id="IPR001789">
    <property type="entry name" value="Sig_transdc_resp-reg_receiver"/>
</dbReference>
<dbReference type="GO" id="GO:0003700">
    <property type="term" value="F:DNA-binding transcription factor activity"/>
    <property type="evidence" value="ECO:0007669"/>
    <property type="project" value="InterPro"/>
</dbReference>
<dbReference type="AlphaFoldDB" id="A0A1Y1RT86"/>
<gene>
    <name evidence="12" type="ORF">B4O97_18095</name>
</gene>
<dbReference type="InterPro" id="IPR011006">
    <property type="entry name" value="CheY-like_superfamily"/>
</dbReference>
<feature type="modified residue" description="4-aspartylphosphate" evidence="8">
    <location>
        <position position="55"/>
    </location>
</feature>
<dbReference type="SMART" id="SM00448">
    <property type="entry name" value="REC"/>
    <property type="match status" value="1"/>
</dbReference>
<evidence type="ECO:0000259" key="10">
    <source>
        <dbReference type="PROSITE" id="PS01124"/>
    </source>
</evidence>
<dbReference type="PANTHER" id="PTHR42713:SF3">
    <property type="entry name" value="TRANSCRIPTIONAL REGULATORY PROTEIN HPTR"/>
    <property type="match status" value="1"/>
</dbReference>
<sequence>MYTLLIVDDEYEIRNGLSNLFPWHETGFQVQAVRENGREALDYIIEHPVDVVLCDIMMPELSGIELARELRDRHPRIKVVFLSGYRDFEYARKALSYGVRNYIVKPTKYSELSHVFHQLREELDEEQSLSGPQGPDKTEAEAPQEGGLQERIIARVRKYIDTNCHDASLEKAADLVRMNPHYLSKLYKQVTGVNFSDHLLGVKMDRAAELLRGINYRTHEISRMLGYSSPKSFSRAFKQYYGMSPREFRNSKPPVE</sequence>
<evidence type="ECO:0000256" key="9">
    <source>
        <dbReference type="SAM" id="MobiDB-lite"/>
    </source>
</evidence>
<evidence type="ECO:0000256" key="4">
    <source>
        <dbReference type="ARBA" id="ARBA00023012"/>
    </source>
</evidence>
<dbReference type="EMBL" id="MWQY01000031">
    <property type="protein sequence ID" value="ORC30329.1"/>
    <property type="molecule type" value="Genomic_DNA"/>
</dbReference>
<dbReference type="InterPro" id="IPR009057">
    <property type="entry name" value="Homeodomain-like_sf"/>
</dbReference>
<dbReference type="InterPro" id="IPR018060">
    <property type="entry name" value="HTH_AraC"/>
</dbReference>
<dbReference type="Gene3D" id="1.10.10.60">
    <property type="entry name" value="Homeodomain-like"/>
    <property type="match status" value="2"/>
</dbReference>
<evidence type="ECO:0000256" key="2">
    <source>
        <dbReference type="ARBA" id="ARBA00022490"/>
    </source>
</evidence>